<dbReference type="InterPro" id="IPR029016">
    <property type="entry name" value="GAF-like_dom_sf"/>
</dbReference>
<dbReference type="Gene3D" id="3.30.450.20">
    <property type="entry name" value="PAS domain"/>
    <property type="match status" value="1"/>
</dbReference>
<proteinExistence type="predicted"/>
<gene>
    <name evidence="5" type="ORF">F6453_3462</name>
</gene>
<dbReference type="SMART" id="SM00065">
    <property type="entry name" value="GAF"/>
    <property type="match status" value="1"/>
</dbReference>
<dbReference type="SMART" id="SM00331">
    <property type="entry name" value="PP2C_SIG"/>
    <property type="match status" value="1"/>
</dbReference>
<protein>
    <submittedName>
        <fullName evidence="5">Serine phosphatase RsbU, regulator of sigma subunit</fullName>
    </submittedName>
</protein>
<organism evidence="5 6">
    <name type="scientific">Marinobacter nauticus</name>
    <name type="common">Marinobacter hydrocarbonoclasticus</name>
    <name type="synonym">Marinobacter aquaeolei</name>
    <dbReference type="NCBI Taxonomy" id="2743"/>
    <lineage>
        <taxon>Bacteria</taxon>
        <taxon>Pseudomonadati</taxon>
        <taxon>Pseudomonadota</taxon>
        <taxon>Gammaproteobacteria</taxon>
        <taxon>Pseudomonadales</taxon>
        <taxon>Marinobacteraceae</taxon>
        <taxon>Marinobacter</taxon>
    </lineage>
</organism>
<keyword evidence="2" id="KW-0812">Transmembrane</keyword>
<dbReference type="Gene3D" id="3.30.450.40">
    <property type="match status" value="1"/>
</dbReference>
<evidence type="ECO:0000259" key="3">
    <source>
        <dbReference type="SMART" id="SM00065"/>
    </source>
</evidence>
<dbReference type="GO" id="GO:0016791">
    <property type="term" value="F:phosphatase activity"/>
    <property type="evidence" value="ECO:0007669"/>
    <property type="project" value="TreeGrafter"/>
</dbReference>
<feature type="transmembrane region" description="Helical" evidence="2">
    <location>
        <begin position="20"/>
        <end position="41"/>
    </location>
</feature>
<evidence type="ECO:0000259" key="4">
    <source>
        <dbReference type="SMART" id="SM00331"/>
    </source>
</evidence>
<reference evidence="5 6" key="1">
    <citation type="submission" date="2019-10" db="EMBL/GenBank/DDBJ databases">
        <title>Draft genome sequence of Marinobacter hydrocarbonoclasticus NCT7M from the microbiome of the marine copepod.</title>
        <authorList>
            <person name="Nuttall R."/>
            <person name="Sharma G."/>
            <person name="Moisander P."/>
        </authorList>
    </citation>
    <scope>NUCLEOTIDE SEQUENCE [LARGE SCALE GENOMIC DNA]</scope>
    <source>
        <strain evidence="5 6">NCT7M</strain>
    </source>
</reference>
<feature type="domain" description="GAF" evidence="3">
    <location>
        <begin position="206"/>
        <end position="362"/>
    </location>
</feature>
<dbReference type="PANTHER" id="PTHR43156:SF2">
    <property type="entry name" value="STAGE II SPORULATION PROTEIN E"/>
    <property type="match status" value="1"/>
</dbReference>
<keyword evidence="1" id="KW-0378">Hydrolase</keyword>
<accession>A0A833N9A2</accession>
<dbReference type="InterPro" id="IPR052016">
    <property type="entry name" value="Bact_Sigma-Reg"/>
</dbReference>
<evidence type="ECO:0000313" key="6">
    <source>
        <dbReference type="Proteomes" id="UP000469950"/>
    </source>
</evidence>
<sequence length="794" mass="87986">MSEKALVSFQEGSVLAGSANHLEVILAGVLALVLFIAVLLMRRSREAAARREMELRKSLENAQRRLRSSISDTRSMLDQQVSIVLVFDRQNLTLLFANQQALEVFGCRDTEDLSDKIIMKPDAWQPEPFTLLDFEHWMNQLKTSGAQRKEWLFSGPDQQGLWTDCFVGNTVFEGKAARILSANNIHRYKMDRVADSIRNRVLTGINAGASLESTFDSLCKLAEVRLGNTRCQIAIYDQQRDQLVTMGASRFARELHSQIPVIPVRYGSTSIGTAAYTRKRVLCETIKGDHQWQGYASAAEALGVDAVWSEPVLDQRGQLLGVFSAFSGVPKLPDDEAIEDMTTVVSLIGLAIERQAWRQNLEAAAASERFIRQLGVDLLNLPSDSGFRKQLRKVLQRIVAHYELGELGIWAHNDLTHSFELVVATGSEVSDSAEEGRMPLVVREEILEKSSSTSKPAYINAQEDLYPFIALAEQDKPVLLLGIDEIDEGDRKLGFVTAQSRYVFIAQEVIEHLQVISTLIRTVLLNRRLVQSLSMAMDMEKTERRKLESELSIARSIQMSMVPGAGQFKEKYRNWTIEAWLQPAKAVGGDLYEFIRLLNGKAVVAVGDVSDKGAPAALFMAKTVSLLNLLARTHDGDLGKIADDLNRELCRSNDSCMFVTLILCVIDLTTGKVTWLNAGHNAPLDVQSVASPAFLNLESGPPLGLYENASYAISATNISPGQKVTLYSDGITEAFNAAGEEFGDDRLLSLGYRATLEQEGLLDFLKQEILDFIGQAPQSDDITLLTIHHHGAEL</sequence>
<dbReference type="Gene3D" id="3.60.40.10">
    <property type="entry name" value="PPM-type phosphatase domain"/>
    <property type="match status" value="1"/>
</dbReference>
<comment type="caution">
    <text evidence="5">The sequence shown here is derived from an EMBL/GenBank/DDBJ whole genome shotgun (WGS) entry which is preliminary data.</text>
</comment>
<evidence type="ECO:0000256" key="2">
    <source>
        <dbReference type="SAM" id="Phobius"/>
    </source>
</evidence>
<dbReference type="InterPro" id="IPR036457">
    <property type="entry name" value="PPM-type-like_dom_sf"/>
</dbReference>
<dbReference type="Pfam" id="PF07228">
    <property type="entry name" value="SpoIIE"/>
    <property type="match status" value="1"/>
</dbReference>
<dbReference type="AlphaFoldDB" id="A0A833N9A2"/>
<dbReference type="PANTHER" id="PTHR43156">
    <property type="entry name" value="STAGE II SPORULATION PROTEIN E-RELATED"/>
    <property type="match status" value="1"/>
</dbReference>
<keyword evidence="2" id="KW-1133">Transmembrane helix</keyword>
<dbReference type="Pfam" id="PF13185">
    <property type="entry name" value="GAF_2"/>
    <property type="match status" value="1"/>
</dbReference>
<dbReference type="RefSeq" id="WP_153741514.1">
    <property type="nucleotide sequence ID" value="NZ_WBMP01000020.1"/>
</dbReference>
<keyword evidence="2" id="KW-0472">Membrane</keyword>
<name>A0A833N9A2_MARNT</name>
<evidence type="ECO:0000313" key="5">
    <source>
        <dbReference type="EMBL" id="KAE8544205.1"/>
    </source>
</evidence>
<dbReference type="Proteomes" id="UP000469950">
    <property type="component" value="Unassembled WGS sequence"/>
</dbReference>
<feature type="domain" description="PPM-type phosphatase" evidence="4">
    <location>
        <begin position="572"/>
        <end position="789"/>
    </location>
</feature>
<dbReference type="InterPro" id="IPR003018">
    <property type="entry name" value="GAF"/>
</dbReference>
<dbReference type="InterPro" id="IPR001932">
    <property type="entry name" value="PPM-type_phosphatase-like_dom"/>
</dbReference>
<evidence type="ECO:0000256" key="1">
    <source>
        <dbReference type="ARBA" id="ARBA00022801"/>
    </source>
</evidence>
<dbReference type="SUPFAM" id="SSF55781">
    <property type="entry name" value="GAF domain-like"/>
    <property type="match status" value="1"/>
</dbReference>
<dbReference type="EMBL" id="WBMP01000020">
    <property type="protein sequence ID" value="KAE8544205.1"/>
    <property type="molecule type" value="Genomic_DNA"/>
</dbReference>